<organism evidence="1 2">
    <name type="scientific">Alligator mississippiensis</name>
    <name type="common">American alligator</name>
    <dbReference type="NCBI Taxonomy" id="8496"/>
    <lineage>
        <taxon>Eukaryota</taxon>
        <taxon>Metazoa</taxon>
        <taxon>Chordata</taxon>
        <taxon>Craniata</taxon>
        <taxon>Vertebrata</taxon>
        <taxon>Euteleostomi</taxon>
        <taxon>Archelosauria</taxon>
        <taxon>Archosauria</taxon>
        <taxon>Crocodylia</taxon>
        <taxon>Alligatoridae</taxon>
        <taxon>Alligatorinae</taxon>
        <taxon>Alligator</taxon>
    </lineage>
</organism>
<dbReference type="AlphaFoldDB" id="A0A151MF93"/>
<keyword evidence="2" id="KW-1185">Reference proteome</keyword>
<evidence type="ECO:0000313" key="1">
    <source>
        <dbReference type="EMBL" id="KYO23189.1"/>
    </source>
</evidence>
<proteinExistence type="predicted"/>
<gene>
    <name evidence="1" type="ORF">Y1Q_0005624</name>
</gene>
<accession>A0A151MF93</accession>
<dbReference type="EMBL" id="AKHW03006215">
    <property type="protein sequence ID" value="KYO23189.1"/>
    <property type="molecule type" value="Genomic_DNA"/>
</dbReference>
<dbReference type="Proteomes" id="UP000050525">
    <property type="component" value="Unassembled WGS sequence"/>
</dbReference>
<reference evidence="1 2" key="1">
    <citation type="journal article" date="2012" name="Genome Biol.">
        <title>Sequencing three crocodilian genomes to illuminate the evolution of archosaurs and amniotes.</title>
        <authorList>
            <person name="St John J.A."/>
            <person name="Braun E.L."/>
            <person name="Isberg S.R."/>
            <person name="Miles L.G."/>
            <person name="Chong A.Y."/>
            <person name="Gongora J."/>
            <person name="Dalzell P."/>
            <person name="Moran C."/>
            <person name="Bed'hom B."/>
            <person name="Abzhanov A."/>
            <person name="Burgess S.C."/>
            <person name="Cooksey A.M."/>
            <person name="Castoe T.A."/>
            <person name="Crawford N.G."/>
            <person name="Densmore L.D."/>
            <person name="Drew J.C."/>
            <person name="Edwards S.V."/>
            <person name="Faircloth B.C."/>
            <person name="Fujita M.K."/>
            <person name="Greenwold M.J."/>
            <person name="Hoffmann F.G."/>
            <person name="Howard J.M."/>
            <person name="Iguchi T."/>
            <person name="Janes D.E."/>
            <person name="Khan S.Y."/>
            <person name="Kohno S."/>
            <person name="de Koning A.J."/>
            <person name="Lance S.L."/>
            <person name="McCarthy F.M."/>
            <person name="McCormack J.E."/>
            <person name="Merchant M.E."/>
            <person name="Peterson D.G."/>
            <person name="Pollock D.D."/>
            <person name="Pourmand N."/>
            <person name="Raney B.J."/>
            <person name="Roessler K.A."/>
            <person name="Sanford J.R."/>
            <person name="Sawyer R.H."/>
            <person name="Schmidt C.J."/>
            <person name="Triplett E.W."/>
            <person name="Tuberville T.D."/>
            <person name="Venegas-Anaya M."/>
            <person name="Howard J.T."/>
            <person name="Jarvis E.D."/>
            <person name="Guillette L.J.Jr."/>
            <person name="Glenn T.C."/>
            <person name="Green R.E."/>
            <person name="Ray D.A."/>
        </authorList>
    </citation>
    <scope>NUCLEOTIDE SEQUENCE [LARGE SCALE GENOMIC DNA]</scope>
    <source>
        <strain evidence="1">KSC_2009_1</strain>
    </source>
</reference>
<evidence type="ECO:0000313" key="2">
    <source>
        <dbReference type="Proteomes" id="UP000050525"/>
    </source>
</evidence>
<comment type="caution">
    <text evidence="1">The sequence shown here is derived from an EMBL/GenBank/DDBJ whole genome shotgun (WGS) entry which is preliminary data.</text>
</comment>
<sequence>MLEFILGDIMQHVEPAGLFLNDTSHPKSRFLAVVSVALLFETGLDTELELQHLTYLVCISSGLMDKFHFQRHINILKAENKGQRKVIISHDVERKAKTDLDQE</sequence>
<protein>
    <submittedName>
        <fullName evidence="1">Uncharacterized protein</fullName>
    </submittedName>
</protein>
<name>A0A151MF93_ALLMI</name>